<keyword evidence="2" id="KW-1185">Reference proteome</keyword>
<dbReference type="EMBL" id="CAVNYO010000127">
    <property type="protein sequence ID" value="CAK5267575.1"/>
    <property type="molecule type" value="Genomic_DNA"/>
</dbReference>
<name>A0AAD2H3V6_9AGAR</name>
<sequence>MQQVQRRCFDETSECSAVLYHSPATLIILGFLSQLHMLRSCARQHERGHGCRCATRSGIECSWKSSQLLVDGSLPLLAQVVLAASTMILSIECGPSIVE</sequence>
<reference evidence="1" key="1">
    <citation type="submission" date="2023-11" db="EMBL/GenBank/DDBJ databases">
        <authorList>
            <person name="De Vega J J."/>
            <person name="De Vega J J."/>
        </authorList>
    </citation>
    <scope>NUCLEOTIDE SEQUENCE</scope>
</reference>
<comment type="caution">
    <text evidence="1">The sequence shown here is derived from an EMBL/GenBank/DDBJ whole genome shotgun (WGS) entry which is preliminary data.</text>
</comment>
<evidence type="ECO:0000313" key="1">
    <source>
        <dbReference type="EMBL" id="CAK5267575.1"/>
    </source>
</evidence>
<dbReference type="AlphaFoldDB" id="A0AAD2H3V6"/>
<proteinExistence type="predicted"/>
<gene>
    <name evidence="1" type="ORF">MYCIT1_LOCUS10210</name>
</gene>
<organism evidence="1 2">
    <name type="scientific">Mycena citricolor</name>
    <dbReference type="NCBI Taxonomy" id="2018698"/>
    <lineage>
        <taxon>Eukaryota</taxon>
        <taxon>Fungi</taxon>
        <taxon>Dikarya</taxon>
        <taxon>Basidiomycota</taxon>
        <taxon>Agaricomycotina</taxon>
        <taxon>Agaricomycetes</taxon>
        <taxon>Agaricomycetidae</taxon>
        <taxon>Agaricales</taxon>
        <taxon>Marasmiineae</taxon>
        <taxon>Mycenaceae</taxon>
        <taxon>Mycena</taxon>
    </lineage>
</organism>
<evidence type="ECO:0000313" key="2">
    <source>
        <dbReference type="Proteomes" id="UP001295794"/>
    </source>
</evidence>
<feature type="non-terminal residue" evidence="1">
    <location>
        <position position="99"/>
    </location>
</feature>
<dbReference type="Proteomes" id="UP001295794">
    <property type="component" value="Unassembled WGS sequence"/>
</dbReference>
<protein>
    <submittedName>
        <fullName evidence="1">Uncharacterized protein</fullName>
    </submittedName>
</protein>
<accession>A0AAD2H3V6</accession>